<dbReference type="Gene3D" id="3.30.70.330">
    <property type="match status" value="1"/>
</dbReference>
<dbReference type="PANTHER" id="PTHR15608">
    <property type="entry name" value="SPLICING FACTOR U2AF-ASSOCIATED PROTEIN 2"/>
    <property type="match status" value="1"/>
</dbReference>
<reference evidence="9 10" key="2">
    <citation type="submission" date="2018-11" db="EMBL/GenBank/DDBJ databases">
        <authorList>
            <consortium name="Pathogen Informatics"/>
        </authorList>
    </citation>
    <scope>NUCLEOTIDE SEQUENCE [LARGE SCALE GENOMIC DNA]</scope>
    <source>
        <strain evidence="9 10">Egypt</strain>
    </source>
</reference>
<gene>
    <name evidence="9" type="ORF">ECPE_LOCUS5208</name>
</gene>
<keyword evidence="3" id="KW-0677">Repeat</keyword>
<feature type="compositionally biased region" description="Polar residues" evidence="7">
    <location>
        <begin position="483"/>
        <end position="493"/>
    </location>
</feature>
<evidence type="ECO:0000259" key="8">
    <source>
        <dbReference type="PROSITE" id="PS50102"/>
    </source>
</evidence>
<dbReference type="GO" id="GO:0005684">
    <property type="term" value="C:U2-type spliceosomal complex"/>
    <property type="evidence" value="ECO:0007669"/>
    <property type="project" value="TreeGrafter"/>
</dbReference>
<feature type="compositionally biased region" description="Polar residues" evidence="7">
    <location>
        <begin position="191"/>
        <end position="208"/>
    </location>
</feature>
<dbReference type="CDD" id="cd12281">
    <property type="entry name" value="RRM1_TatSF1_like"/>
    <property type="match status" value="1"/>
</dbReference>
<dbReference type="InterPro" id="IPR012677">
    <property type="entry name" value="Nucleotide-bd_a/b_plait_sf"/>
</dbReference>
<evidence type="ECO:0000313" key="11">
    <source>
        <dbReference type="WBParaSite" id="ECPE_0000522001-mRNA-1"/>
    </source>
</evidence>
<dbReference type="GO" id="GO:0000398">
    <property type="term" value="P:mRNA splicing, via spliceosome"/>
    <property type="evidence" value="ECO:0007669"/>
    <property type="project" value="InterPro"/>
</dbReference>
<evidence type="ECO:0000256" key="7">
    <source>
        <dbReference type="SAM" id="MobiDB-lite"/>
    </source>
</evidence>
<feature type="region of interest" description="Disordered" evidence="7">
    <location>
        <begin position="167"/>
        <end position="226"/>
    </location>
</feature>
<dbReference type="AlphaFoldDB" id="A0A183AE23"/>
<feature type="region of interest" description="Disordered" evidence="7">
    <location>
        <begin position="455"/>
        <end position="529"/>
    </location>
</feature>
<proteinExistence type="inferred from homology"/>
<evidence type="ECO:0000256" key="2">
    <source>
        <dbReference type="ARBA" id="ARBA00022664"/>
    </source>
</evidence>
<evidence type="ECO:0000313" key="9">
    <source>
        <dbReference type="EMBL" id="VDP74862.1"/>
    </source>
</evidence>
<dbReference type="GO" id="GO:0003723">
    <property type="term" value="F:RNA binding"/>
    <property type="evidence" value="ECO:0007669"/>
    <property type="project" value="UniProtKB-UniRule"/>
</dbReference>
<evidence type="ECO:0000256" key="1">
    <source>
        <dbReference type="ARBA" id="ARBA00007747"/>
    </source>
</evidence>
<dbReference type="InterPro" id="IPR000504">
    <property type="entry name" value="RRM_dom"/>
</dbReference>
<evidence type="ECO:0000256" key="3">
    <source>
        <dbReference type="ARBA" id="ARBA00022737"/>
    </source>
</evidence>
<evidence type="ECO:0000256" key="5">
    <source>
        <dbReference type="ARBA" id="ARBA00023187"/>
    </source>
</evidence>
<reference evidence="11" key="1">
    <citation type="submission" date="2016-06" db="UniProtKB">
        <authorList>
            <consortium name="WormBaseParasite"/>
        </authorList>
    </citation>
    <scope>IDENTIFICATION</scope>
</reference>
<dbReference type="InterPro" id="IPR034392">
    <property type="entry name" value="TatSF1-like_RRM1"/>
</dbReference>
<evidence type="ECO:0000313" key="10">
    <source>
        <dbReference type="Proteomes" id="UP000272942"/>
    </source>
</evidence>
<evidence type="ECO:0000256" key="4">
    <source>
        <dbReference type="ARBA" id="ARBA00022884"/>
    </source>
</evidence>
<name>A0A183AE23_9TREM</name>
<accession>A0A183AE23</accession>
<keyword evidence="5" id="KW-0508">mRNA splicing</keyword>
<dbReference type="PANTHER" id="PTHR15608:SF0">
    <property type="entry name" value="HIV TAT-SPECIFIC FACTOR 1"/>
    <property type="match status" value="1"/>
</dbReference>
<dbReference type="Pfam" id="PF00076">
    <property type="entry name" value="RRM_1"/>
    <property type="match status" value="1"/>
</dbReference>
<dbReference type="PROSITE" id="PS50102">
    <property type="entry name" value="RRM"/>
    <property type="match status" value="1"/>
</dbReference>
<keyword evidence="10" id="KW-1185">Reference proteome</keyword>
<protein>
    <submittedName>
        <fullName evidence="11">RRM domain-containing protein</fullName>
    </submittedName>
</protein>
<dbReference type="InterPro" id="IPR034393">
    <property type="entry name" value="TatSF1-like"/>
</dbReference>
<evidence type="ECO:0000256" key="6">
    <source>
        <dbReference type="PROSITE-ProRule" id="PRU00176"/>
    </source>
</evidence>
<keyword evidence="2" id="KW-0507">mRNA processing</keyword>
<dbReference type="GO" id="GO:0005686">
    <property type="term" value="C:U2 snRNP"/>
    <property type="evidence" value="ECO:0007669"/>
    <property type="project" value="TreeGrafter"/>
</dbReference>
<organism evidence="11">
    <name type="scientific">Echinostoma caproni</name>
    <dbReference type="NCBI Taxonomy" id="27848"/>
    <lineage>
        <taxon>Eukaryota</taxon>
        <taxon>Metazoa</taxon>
        <taxon>Spiralia</taxon>
        <taxon>Lophotrochozoa</taxon>
        <taxon>Platyhelminthes</taxon>
        <taxon>Trematoda</taxon>
        <taxon>Digenea</taxon>
        <taxon>Plagiorchiida</taxon>
        <taxon>Echinostomata</taxon>
        <taxon>Echinostomatoidea</taxon>
        <taxon>Echinostomatidae</taxon>
        <taxon>Echinostoma</taxon>
    </lineage>
</organism>
<dbReference type="SMART" id="SM00360">
    <property type="entry name" value="RRM"/>
    <property type="match status" value="1"/>
</dbReference>
<sequence length="529" mass="59201">MPHYHQYFLILSIFKTQIDDDFIARYQMNYGSDLSQVSSGPGENPSHAAGPVDWTDFNAKLARLREEKGDDSEEVQQLTKAAHESLNAYYNSPAYREWYEAYCKQKEITVPKQNQTVQVSQNLPQKSKKLRYDLKPSERMRGMLDADGEDPDEALARAEAELQAGIPLVSDLRDAPHPSTDTALESDKGNETSTNPGNQTTINPTQADGTVESKKTSAAKRKQIAPPPAWYEIDESKNTHVYVSGFPPTITQKEFQDLMSKYGVIMNEPFTNKPRAKLYLDESGQPKGDGRCCYVKVESVELALKILDGMVYAPGYTLHVERAKFQPKGEFDPKKRRRLTLKEKKKLREQQESLFRWGIDTSKFVRGKKERVLILKNAFVETDFLTNPLGAVSVTFSTAEEADTALAFLNGALFNYPGSGGARQLHVERWDGKTNYSVQEDKDEEKSRINNWEEYLGGGESSSEEDEGTNPAPVTETDVALASATTHSPSSNRRAPMEEDQDYWDTSSPERADTDDELNAGGSSGDETA</sequence>
<dbReference type="WBParaSite" id="ECPE_0000522001-mRNA-1">
    <property type="protein sequence ID" value="ECPE_0000522001-mRNA-1"/>
    <property type="gene ID" value="ECPE_0000522001"/>
</dbReference>
<dbReference type="OrthoDB" id="10258585at2759"/>
<dbReference type="InterPro" id="IPR035979">
    <property type="entry name" value="RBD_domain_sf"/>
</dbReference>
<dbReference type="SUPFAM" id="SSF54928">
    <property type="entry name" value="RNA-binding domain, RBD"/>
    <property type="match status" value="1"/>
</dbReference>
<dbReference type="Proteomes" id="UP000272942">
    <property type="component" value="Unassembled WGS sequence"/>
</dbReference>
<keyword evidence="4 6" id="KW-0694">RNA-binding</keyword>
<dbReference type="EMBL" id="UZAN01042057">
    <property type="protein sequence ID" value="VDP74862.1"/>
    <property type="molecule type" value="Genomic_DNA"/>
</dbReference>
<feature type="domain" description="RRM" evidence="8">
    <location>
        <begin position="239"/>
        <end position="325"/>
    </location>
</feature>
<comment type="similarity">
    <text evidence="1">Belongs to the HTATSF1 family.</text>
</comment>